<dbReference type="PANTHER" id="PTHR47074">
    <property type="entry name" value="BNAC02G40300D PROTEIN"/>
    <property type="match status" value="1"/>
</dbReference>
<dbReference type="InterPro" id="IPR036397">
    <property type="entry name" value="RNaseH_sf"/>
</dbReference>
<dbReference type="InterPro" id="IPR002156">
    <property type="entry name" value="RNaseH_domain"/>
</dbReference>
<proteinExistence type="predicted"/>
<dbReference type="AlphaFoldDB" id="A0A8K0DXH4"/>
<dbReference type="Pfam" id="PF13456">
    <property type="entry name" value="RVT_3"/>
    <property type="match status" value="1"/>
</dbReference>
<dbReference type="Gene3D" id="3.30.420.10">
    <property type="entry name" value="Ribonuclease H-like superfamily/Ribonuclease H"/>
    <property type="match status" value="2"/>
</dbReference>
<evidence type="ECO:0000259" key="1">
    <source>
        <dbReference type="Pfam" id="PF13456"/>
    </source>
</evidence>
<dbReference type="GO" id="GO:0003676">
    <property type="term" value="F:nucleic acid binding"/>
    <property type="evidence" value="ECO:0007669"/>
    <property type="project" value="InterPro"/>
</dbReference>
<organism evidence="2 3">
    <name type="scientific">Rhamnella rubrinervis</name>
    <dbReference type="NCBI Taxonomy" id="2594499"/>
    <lineage>
        <taxon>Eukaryota</taxon>
        <taxon>Viridiplantae</taxon>
        <taxon>Streptophyta</taxon>
        <taxon>Embryophyta</taxon>
        <taxon>Tracheophyta</taxon>
        <taxon>Spermatophyta</taxon>
        <taxon>Magnoliopsida</taxon>
        <taxon>eudicotyledons</taxon>
        <taxon>Gunneridae</taxon>
        <taxon>Pentapetalae</taxon>
        <taxon>rosids</taxon>
        <taxon>fabids</taxon>
        <taxon>Rosales</taxon>
        <taxon>Rhamnaceae</taxon>
        <taxon>rhamnoid group</taxon>
        <taxon>Rhamneae</taxon>
        <taxon>Rhamnella</taxon>
    </lineage>
</organism>
<dbReference type="CDD" id="cd06222">
    <property type="entry name" value="RNase_H_like"/>
    <property type="match status" value="1"/>
</dbReference>
<keyword evidence="3" id="KW-1185">Reference proteome</keyword>
<comment type="caution">
    <text evidence="2">The sequence shown here is derived from an EMBL/GenBank/DDBJ whole genome shotgun (WGS) entry which is preliminary data.</text>
</comment>
<evidence type="ECO:0000313" key="3">
    <source>
        <dbReference type="Proteomes" id="UP000796880"/>
    </source>
</evidence>
<feature type="domain" description="RNase H type-1" evidence="1">
    <location>
        <begin position="553"/>
        <end position="626"/>
    </location>
</feature>
<sequence>MVIHAMGLDIMGPLPVAAAQRRFILVATNYFSKWVEAEAYAQIKDKDVVRMLVAVEQDKNDELRGMLLDSSEELKEQALIQMAVYQQCIIRHYNTKVRPRKFRVGDFVWCCLVNLALDLVHFYGTIKCGTTVSKVNYTSCLAAKDTSVFATGPVPLVLTASIASVKESLVWEGLLIFSMIFELVFVRGNLTGLATSSWGGLINFSGLEEGSSTPLCAIVFFFHVMRLNDRNKRRCFRASSLFLAFVEPCLYLYLALRASSAGGLNRLCLFGGGDFSAGMATRKSFGWTRAVPPWFGSSLVSVRIHWLWCWGLVSCSLCSDGQYPTERNDSSESRRLRLFPFDAQRMSIELFCSTLVESLTLRFMAAQESDLPSNVESVSTLFTRLQIEEVEKDGHIHSFRMESAFSLTLWAYSMALLGKLYLFEPDEQSVPYYHIEVKCLAFVGLWGCWIEAWDINSVPDLIKLCVDPPQEVLAIGVDKEIFVIGMACLFYYIWGYRNEVVYRGRRKFEDYTQMLSDRIAEFTTRVDSHVEGRNSIELKESWSPPPQYWLKANIDAAFKEGAAALALVVRDEQGQVVFLASKLDRATSAMEAELKALVWALQLARVEPWQQVIWSSDVKNIVSEVMLSSEPCG</sequence>
<dbReference type="GO" id="GO:0004523">
    <property type="term" value="F:RNA-DNA hybrid ribonuclease activity"/>
    <property type="evidence" value="ECO:0007669"/>
    <property type="project" value="InterPro"/>
</dbReference>
<dbReference type="PANTHER" id="PTHR47074:SF48">
    <property type="entry name" value="POLYNUCLEOTIDYL TRANSFERASE, RIBONUCLEASE H-LIKE SUPERFAMILY PROTEIN"/>
    <property type="match status" value="1"/>
</dbReference>
<dbReference type="InterPro" id="IPR044730">
    <property type="entry name" value="RNase_H-like_dom_plant"/>
</dbReference>
<dbReference type="EMBL" id="VOIH02000009">
    <property type="protein sequence ID" value="KAF3438471.1"/>
    <property type="molecule type" value="Genomic_DNA"/>
</dbReference>
<dbReference type="InterPro" id="IPR052929">
    <property type="entry name" value="RNase_H-like_EbsB-rel"/>
</dbReference>
<name>A0A8K0DXH4_9ROSA</name>
<reference evidence="2" key="1">
    <citation type="submission" date="2020-03" db="EMBL/GenBank/DDBJ databases">
        <title>A high-quality chromosome-level genome assembly of a woody plant with both climbing and erect habits, Rhamnella rubrinervis.</title>
        <authorList>
            <person name="Lu Z."/>
            <person name="Yang Y."/>
            <person name="Zhu X."/>
            <person name="Sun Y."/>
        </authorList>
    </citation>
    <scope>NUCLEOTIDE SEQUENCE</scope>
    <source>
        <strain evidence="2">BYM</strain>
        <tissue evidence="2">Leaf</tissue>
    </source>
</reference>
<accession>A0A8K0DXH4</accession>
<dbReference type="Proteomes" id="UP000796880">
    <property type="component" value="Unassembled WGS sequence"/>
</dbReference>
<protein>
    <recommendedName>
        <fullName evidence="1">RNase H type-1 domain-containing protein</fullName>
    </recommendedName>
</protein>
<dbReference type="OrthoDB" id="1906820at2759"/>
<gene>
    <name evidence="2" type="ORF">FNV43_RR21233</name>
</gene>
<evidence type="ECO:0000313" key="2">
    <source>
        <dbReference type="EMBL" id="KAF3438471.1"/>
    </source>
</evidence>